<evidence type="ECO:0000313" key="9">
    <source>
        <dbReference type="Proteomes" id="UP001196413"/>
    </source>
</evidence>
<sequence>MSDDVSYVIVKYDYSAQEDQELTIKKNERLRLIDDSKNWWKVINDANNVGFVPSNYVRRESLVDKAKGTIKGFARSRPPRAPDYDPEKSPPSTALATHDLHSGFSSGNNNQVRNGQESPPDSVKSGGMTSRALVKFSYDPRLEDELKLTRGDTISVVEKSSDGWWKGENNGRIGWFPSNYVEEIVDQAHSTGNGNDASNGCSTGGRSPIGIISSTAPSSHAKTVLECVVALYSFDASTAEETILQKGSVTFFLFVFSQNFSKIPKISFNFTYWWLARNSVGQQGLVPKNYIESNDSIYYSEYVFALFVLFYEDDDESVLSTGSSSTGGHMDREPWFFGRISRDEADRLLSNGREGEFLVRDSESNPGDLSISMRGVERNKHFKVQTIGGQLHIGSRAFPSMASLIQHYTANPIFSSGTEKLYLTRPLPK</sequence>
<feature type="domain" description="SH3" evidence="7">
    <location>
        <begin position="127"/>
        <end position="186"/>
    </location>
</feature>
<dbReference type="Gene3D" id="2.30.30.40">
    <property type="entry name" value="SH3 Domains"/>
    <property type="match status" value="3"/>
</dbReference>
<keyword evidence="2 3" id="KW-0727">SH2 domain</keyword>
<dbReference type="PANTHER" id="PTHR19969:SF14">
    <property type="entry name" value="DREADLOCKS, ISOFORM B"/>
    <property type="match status" value="1"/>
</dbReference>
<dbReference type="Pfam" id="PF00017">
    <property type="entry name" value="SH2"/>
    <property type="match status" value="1"/>
</dbReference>
<dbReference type="AlphaFoldDB" id="A0AAD5R1H8"/>
<dbReference type="PROSITE" id="PS50002">
    <property type="entry name" value="SH3"/>
    <property type="match status" value="2"/>
</dbReference>
<keyword evidence="9" id="KW-1185">Reference proteome</keyword>
<evidence type="ECO:0000256" key="5">
    <source>
        <dbReference type="SAM" id="MobiDB-lite"/>
    </source>
</evidence>
<dbReference type="GO" id="GO:0035591">
    <property type="term" value="F:signaling adaptor activity"/>
    <property type="evidence" value="ECO:0007669"/>
    <property type="project" value="TreeGrafter"/>
</dbReference>
<dbReference type="PRINTS" id="PR00401">
    <property type="entry name" value="SH2DOMAIN"/>
</dbReference>
<evidence type="ECO:0000259" key="7">
    <source>
        <dbReference type="PROSITE" id="PS50002"/>
    </source>
</evidence>
<name>A0AAD5R1H8_PARTN</name>
<dbReference type="InterPro" id="IPR036028">
    <property type="entry name" value="SH3-like_dom_sf"/>
</dbReference>
<keyword evidence="1 4" id="KW-0728">SH3 domain</keyword>
<feature type="compositionally biased region" description="Polar residues" evidence="5">
    <location>
        <begin position="103"/>
        <end position="119"/>
    </location>
</feature>
<dbReference type="SUPFAM" id="SSF50044">
    <property type="entry name" value="SH3-domain"/>
    <property type="match status" value="3"/>
</dbReference>
<dbReference type="Pfam" id="PF00018">
    <property type="entry name" value="SH3_1"/>
    <property type="match status" value="1"/>
</dbReference>
<dbReference type="InterPro" id="IPR051184">
    <property type="entry name" value="Tyrosine-phos_adapter"/>
</dbReference>
<feature type="domain" description="SH2" evidence="6">
    <location>
        <begin position="335"/>
        <end position="427"/>
    </location>
</feature>
<dbReference type="PRINTS" id="PR00499">
    <property type="entry name" value="P67PHOX"/>
</dbReference>
<dbReference type="CDD" id="cd11765">
    <property type="entry name" value="SH3_Nck_1"/>
    <property type="match status" value="1"/>
</dbReference>
<dbReference type="Proteomes" id="UP001196413">
    <property type="component" value="Unassembled WGS sequence"/>
</dbReference>
<dbReference type="GO" id="GO:0005737">
    <property type="term" value="C:cytoplasm"/>
    <property type="evidence" value="ECO:0007669"/>
    <property type="project" value="TreeGrafter"/>
</dbReference>
<evidence type="ECO:0000256" key="4">
    <source>
        <dbReference type="PROSITE-ProRule" id="PRU00192"/>
    </source>
</evidence>
<dbReference type="PRINTS" id="PR00452">
    <property type="entry name" value="SH3DOMAIN"/>
</dbReference>
<dbReference type="PROSITE" id="PS50001">
    <property type="entry name" value="SH2"/>
    <property type="match status" value="1"/>
</dbReference>
<dbReference type="InterPro" id="IPR036860">
    <property type="entry name" value="SH2_dom_sf"/>
</dbReference>
<dbReference type="SUPFAM" id="SSF55550">
    <property type="entry name" value="SH2 domain"/>
    <property type="match status" value="1"/>
</dbReference>
<gene>
    <name evidence="8" type="ORF">KIN20_028922</name>
</gene>
<protein>
    <submittedName>
        <fullName evidence="8">Uncharacterized protein</fullName>
    </submittedName>
</protein>
<feature type="domain" description="SH3" evidence="7">
    <location>
        <begin position="3"/>
        <end position="62"/>
    </location>
</feature>
<accession>A0AAD5R1H8</accession>
<evidence type="ECO:0000259" key="6">
    <source>
        <dbReference type="PROSITE" id="PS50001"/>
    </source>
</evidence>
<dbReference type="InterPro" id="IPR000980">
    <property type="entry name" value="SH2"/>
</dbReference>
<evidence type="ECO:0000256" key="3">
    <source>
        <dbReference type="PROSITE-ProRule" id="PRU00191"/>
    </source>
</evidence>
<reference evidence="8" key="1">
    <citation type="submission" date="2021-06" db="EMBL/GenBank/DDBJ databases">
        <title>Parelaphostrongylus tenuis whole genome reference sequence.</title>
        <authorList>
            <person name="Garwood T.J."/>
            <person name="Larsen P.A."/>
            <person name="Fountain-Jones N.M."/>
            <person name="Garbe J.R."/>
            <person name="Macchietto M.G."/>
            <person name="Kania S.A."/>
            <person name="Gerhold R.W."/>
            <person name="Richards J.E."/>
            <person name="Wolf T.M."/>
        </authorList>
    </citation>
    <scope>NUCLEOTIDE SEQUENCE</scope>
    <source>
        <strain evidence="8">MNPRO001-30</strain>
        <tissue evidence="8">Meninges</tissue>
    </source>
</reference>
<dbReference type="SMART" id="SM00252">
    <property type="entry name" value="SH2"/>
    <property type="match status" value="1"/>
</dbReference>
<feature type="region of interest" description="Disordered" evidence="5">
    <location>
        <begin position="70"/>
        <end position="128"/>
    </location>
</feature>
<dbReference type="GO" id="GO:0016477">
    <property type="term" value="P:cell migration"/>
    <property type="evidence" value="ECO:0007669"/>
    <property type="project" value="TreeGrafter"/>
</dbReference>
<dbReference type="GO" id="GO:0030971">
    <property type="term" value="F:receptor tyrosine kinase binding"/>
    <property type="evidence" value="ECO:0007669"/>
    <property type="project" value="TreeGrafter"/>
</dbReference>
<proteinExistence type="predicted"/>
<dbReference type="GO" id="GO:0048013">
    <property type="term" value="P:ephrin receptor signaling pathway"/>
    <property type="evidence" value="ECO:0007669"/>
    <property type="project" value="TreeGrafter"/>
</dbReference>
<dbReference type="CDD" id="cd11766">
    <property type="entry name" value="SH3_Nck_2"/>
    <property type="match status" value="1"/>
</dbReference>
<evidence type="ECO:0000313" key="8">
    <source>
        <dbReference type="EMBL" id="KAJ1367900.1"/>
    </source>
</evidence>
<dbReference type="Gene3D" id="3.30.505.10">
    <property type="entry name" value="SH2 domain"/>
    <property type="match status" value="1"/>
</dbReference>
<dbReference type="PANTHER" id="PTHR19969">
    <property type="entry name" value="SH2-SH3 ADAPTOR PROTEIN-RELATED"/>
    <property type="match status" value="1"/>
</dbReference>
<dbReference type="FunFam" id="2.30.30.40:FF:000061">
    <property type="entry name" value="Cytoplasmic protein"/>
    <property type="match status" value="1"/>
</dbReference>
<dbReference type="SMART" id="SM00326">
    <property type="entry name" value="SH3"/>
    <property type="match status" value="3"/>
</dbReference>
<dbReference type="EMBL" id="JAHQIW010006036">
    <property type="protein sequence ID" value="KAJ1367900.1"/>
    <property type="molecule type" value="Genomic_DNA"/>
</dbReference>
<organism evidence="8 9">
    <name type="scientific">Parelaphostrongylus tenuis</name>
    <name type="common">Meningeal worm</name>
    <dbReference type="NCBI Taxonomy" id="148309"/>
    <lineage>
        <taxon>Eukaryota</taxon>
        <taxon>Metazoa</taxon>
        <taxon>Ecdysozoa</taxon>
        <taxon>Nematoda</taxon>
        <taxon>Chromadorea</taxon>
        <taxon>Rhabditida</taxon>
        <taxon>Rhabditina</taxon>
        <taxon>Rhabditomorpha</taxon>
        <taxon>Strongyloidea</taxon>
        <taxon>Metastrongylidae</taxon>
        <taxon>Parelaphostrongylus</taxon>
    </lineage>
</organism>
<dbReference type="InterPro" id="IPR001452">
    <property type="entry name" value="SH3_domain"/>
</dbReference>
<comment type="caution">
    <text evidence="8">The sequence shown here is derived from an EMBL/GenBank/DDBJ whole genome shotgun (WGS) entry which is preliminary data.</text>
</comment>
<evidence type="ECO:0000256" key="2">
    <source>
        <dbReference type="ARBA" id="ARBA00022999"/>
    </source>
</evidence>
<evidence type="ECO:0000256" key="1">
    <source>
        <dbReference type="ARBA" id="ARBA00022443"/>
    </source>
</evidence>
<dbReference type="Pfam" id="PF14604">
    <property type="entry name" value="SH3_9"/>
    <property type="match status" value="1"/>
</dbReference>